<evidence type="ECO:0000313" key="2">
    <source>
        <dbReference type="EMBL" id="MBB6568078.1"/>
    </source>
</evidence>
<evidence type="ECO:0000313" key="3">
    <source>
        <dbReference type="EMBL" id="NOL39328.1"/>
    </source>
</evidence>
<feature type="compositionally biased region" description="Basic and acidic residues" evidence="1">
    <location>
        <begin position="303"/>
        <end position="321"/>
    </location>
</feature>
<keyword evidence="4" id="KW-1185">Reference proteome</keyword>
<dbReference type="RefSeq" id="WP_171670958.1">
    <property type="nucleotide sequence ID" value="NZ_BAAAGT010000003.1"/>
</dbReference>
<organism evidence="3 4">
    <name type="scientific">Kribbella sandramycini</name>
    <dbReference type="NCBI Taxonomy" id="60450"/>
    <lineage>
        <taxon>Bacteria</taxon>
        <taxon>Bacillati</taxon>
        <taxon>Actinomycetota</taxon>
        <taxon>Actinomycetes</taxon>
        <taxon>Propionibacteriales</taxon>
        <taxon>Kribbellaceae</taxon>
        <taxon>Kribbella</taxon>
    </lineage>
</organism>
<evidence type="ECO:0000256" key="1">
    <source>
        <dbReference type="SAM" id="MobiDB-lite"/>
    </source>
</evidence>
<gene>
    <name evidence="2" type="ORF">HNR71_003715</name>
    <name evidence="3" type="ORF">HPO96_03625</name>
</gene>
<proteinExistence type="predicted"/>
<sequence>MKQHGDGHWCGHRDITYAATARHFDRIADSDGAVRGMSRREYAEALDKAQAYQDRPLGAGVIRNFAGSGKPFPYVGPGPTAHSAYANPDAQAAHFMADPYRDGPSNLHTNTEYIYTELAAAQTAQNAQQEWMHLGAAVHALQDSYSGAHAWRDLSVYDGDPTAKVDSLHVFTPGHVVGLDKGRNTHADEFDAPPAKSGSTLAAIEATYRLLRVYERTRDMPPQEAELARRVGLDELFRPGSDVVVNKVPDKEWAAQRDDRLKLEHAGPGAQRSAELGQLRDVLGASPQPGKVSPGGVQLPADRPARSVSREIGSEAVGRDG</sequence>
<accession>A0A7Y4KVE3</accession>
<protein>
    <submittedName>
        <fullName evidence="3">Uncharacterized protein</fullName>
    </submittedName>
</protein>
<evidence type="ECO:0000313" key="4">
    <source>
        <dbReference type="Proteomes" id="UP000534306"/>
    </source>
</evidence>
<feature type="region of interest" description="Disordered" evidence="1">
    <location>
        <begin position="265"/>
        <end position="321"/>
    </location>
</feature>
<dbReference type="EMBL" id="JABJRC010000001">
    <property type="protein sequence ID" value="NOL39328.1"/>
    <property type="molecule type" value="Genomic_DNA"/>
</dbReference>
<dbReference type="EMBL" id="JACHKF010000001">
    <property type="protein sequence ID" value="MBB6568078.1"/>
    <property type="molecule type" value="Genomic_DNA"/>
</dbReference>
<dbReference type="Proteomes" id="UP000534306">
    <property type="component" value="Unassembled WGS sequence"/>
</dbReference>
<name>A0A7Y4KVE3_9ACTN</name>
<dbReference type="Proteomes" id="UP000553957">
    <property type="component" value="Unassembled WGS sequence"/>
</dbReference>
<reference evidence="2 5" key="2">
    <citation type="submission" date="2020-08" db="EMBL/GenBank/DDBJ databases">
        <title>Sequencing the genomes of 1000 actinobacteria strains.</title>
        <authorList>
            <person name="Klenk H.-P."/>
        </authorList>
    </citation>
    <scope>NUCLEOTIDE SEQUENCE [LARGE SCALE GENOMIC DNA]</scope>
    <source>
        <strain evidence="2 5">DSM 15626</strain>
    </source>
</reference>
<dbReference type="AlphaFoldDB" id="A0A7Y4KVE3"/>
<reference evidence="3 4" key="1">
    <citation type="submission" date="2020-05" db="EMBL/GenBank/DDBJ databases">
        <title>Genome sequence of Kribbella sandramycini ATCC 39419.</title>
        <authorList>
            <person name="Maclea K.S."/>
            <person name="Fair J.L."/>
        </authorList>
    </citation>
    <scope>NUCLEOTIDE SEQUENCE [LARGE SCALE GENOMIC DNA]</scope>
    <source>
        <strain evidence="3 4">ATCC 39419</strain>
    </source>
</reference>
<comment type="caution">
    <text evidence="3">The sequence shown here is derived from an EMBL/GenBank/DDBJ whole genome shotgun (WGS) entry which is preliminary data.</text>
</comment>
<evidence type="ECO:0000313" key="5">
    <source>
        <dbReference type="Proteomes" id="UP000553957"/>
    </source>
</evidence>